<evidence type="ECO:0000256" key="3">
    <source>
        <dbReference type="ARBA" id="ARBA00007769"/>
    </source>
</evidence>
<dbReference type="Gene3D" id="3.40.718.10">
    <property type="entry name" value="Isopropylmalate Dehydrogenase"/>
    <property type="match status" value="1"/>
</dbReference>
<comment type="caution">
    <text evidence="13">The sequence shown here is derived from an EMBL/GenBank/DDBJ whole genome shotgun (WGS) entry which is preliminary data.</text>
</comment>
<dbReference type="AlphaFoldDB" id="A0A854Q8M7"/>
<keyword evidence="5" id="KW-0479">Metal-binding</keyword>
<dbReference type="NCBIfam" id="TIGR02089">
    <property type="entry name" value="TTC"/>
    <property type="match status" value="1"/>
</dbReference>
<feature type="compositionally biased region" description="Polar residues" evidence="11">
    <location>
        <begin position="1"/>
        <end position="11"/>
    </location>
</feature>
<proteinExistence type="inferred from homology"/>
<dbReference type="SMART" id="SM01329">
    <property type="entry name" value="Iso_dh"/>
    <property type="match status" value="1"/>
</dbReference>
<dbReference type="GO" id="GO:0000287">
    <property type="term" value="F:magnesium ion binding"/>
    <property type="evidence" value="ECO:0007669"/>
    <property type="project" value="InterPro"/>
</dbReference>
<dbReference type="InterPro" id="IPR050501">
    <property type="entry name" value="ICDH/IPMDH"/>
</dbReference>
<dbReference type="Proteomes" id="UP000199727">
    <property type="component" value="Unassembled WGS sequence"/>
</dbReference>
<dbReference type="InterPro" id="IPR011829">
    <property type="entry name" value="TTC_DH"/>
</dbReference>
<dbReference type="PANTHER" id="PTHR43275">
    <property type="entry name" value="D-MALATE DEHYDROGENASE [DECARBOXYLATING]"/>
    <property type="match status" value="1"/>
</dbReference>
<evidence type="ECO:0000256" key="8">
    <source>
        <dbReference type="ARBA" id="ARBA00023027"/>
    </source>
</evidence>
<dbReference type="GO" id="GO:0051287">
    <property type="term" value="F:NAD binding"/>
    <property type="evidence" value="ECO:0007669"/>
    <property type="project" value="InterPro"/>
</dbReference>
<reference evidence="13 14" key="1">
    <citation type="submission" date="2017-06" db="EMBL/GenBank/DDBJ databases">
        <title>Global population genomics of the pathogenic fungus Cryptococcus neoformans var. grubii.</title>
        <authorList>
            <person name="Cuomo C."/>
            <person name="Litvintseva A."/>
            <person name="Chen Y."/>
            <person name="Young S."/>
            <person name="Zeng Q."/>
            <person name="Chapman S."/>
            <person name="Gujja S."/>
            <person name="Saif S."/>
            <person name="Birren B."/>
        </authorList>
    </citation>
    <scope>NUCLEOTIDE SEQUENCE [LARGE SCALE GENOMIC DNA]</scope>
    <source>
        <strain evidence="13 14">Tu259-1</strain>
    </source>
</reference>
<dbReference type="InterPro" id="IPR024084">
    <property type="entry name" value="IsoPropMal-DH-like_dom"/>
</dbReference>
<dbReference type="GO" id="GO:0046553">
    <property type="term" value="F:D-malate dehydrogenase (decarboxylating) (NAD+) activity"/>
    <property type="evidence" value="ECO:0007669"/>
    <property type="project" value="UniProtKB-EC"/>
</dbReference>
<dbReference type="EMBL" id="AMKT01000073">
    <property type="protein sequence ID" value="OXG14839.1"/>
    <property type="molecule type" value="Genomic_DNA"/>
</dbReference>
<sequence>MWEGTRFSSRMSEAAPTRDEPCKRVPFVSPKMSSNSRQHNIAVIPGDGIGIEVTASTLKVLRAVQKKVGGFELSFDELDYGSARYKAQGSYTPKGWLDHLRKSDAIFFGAVGDPDVPDHISLWELILPMRQTFQQYVNIRPSSILPGIPSRIVGTKPGDLDWIIVRENTEGEYAGQGGRTHVGTEWEVATELAVFTRKGVERVMRFAFETAQSRPKKLLTVVSKSNAQRYGLLLWDEVAEIVSKDFPDVKWDKMLVDAMTVRMVAKPTSLDTIVTTNLHGDILSDLAAGLSGSIGIAHSASLDPTRTSPSLFEPVHGAAFDIMGKDLANPIAAIMSAAEMLRWLRENEAADLVEKACKQSIADGQTTGDLGGKLKTSQVTEAVCKILATL</sequence>
<dbReference type="Pfam" id="PF00180">
    <property type="entry name" value="Iso_dh"/>
    <property type="match status" value="1"/>
</dbReference>
<feature type="domain" description="Isopropylmalate dehydrogenase-like" evidence="12">
    <location>
        <begin position="40"/>
        <end position="383"/>
    </location>
</feature>
<evidence type="ECO:0000256" key="10">
    <source>
        <dbReference type="ARBA" id="ARBA00049301"/>
    </source>
</evidence>
<evidence type="ECO:0000256" key="4">
    <source>
        <dbReference type="ARBA" id="ARBA00013126"/>
    </source>
</evidence>
<keyword evidence="6" id="KW-0460">Magnesium</keyword>
<evidence type="ECO:0000259" key="12">
    <source>
        <dbReference type="SMART" id="SM01329"/>
    </source>
</evidence>
<gene>
    <name evidence="13" type="ORF">C361_05538</name>
</gene>
<dbReference type="PANTHER" id="PTHR43275:SF1">
    <property type="entry name" value="D-MALATE DEHYDROGENASE [DECARBOXYLATING]"/>
    <property type="match status" value="1"/>
</dbReference>
<dbReference type="PROSITE" id="PS00470">
    <property type="entry name" value="IDH_IMDH"/>
    <property type="match status" value="1"/>
</dbReference>
<evidence type="ECO:0000256" key="7">
    <source>
        <dbReference type="ARBA" id="ARBA00023002"/>
    </source>
</evidence>
<evidence type="ECO:0000256" key="5">
    <source>
        <dbReference type="ARBA" id="ARBA00022723"/>
    </source>
</evidence>
<evidence type="ECO:0000256" key="2">
    <source>
        <dbReference type="ARBA" id="ARBA00001946"/>
    </source>
</evidence>
<feature type="region of interest" description="Disordered" evidence="11">
    <location>
        <begin position="1"/>
        <end position="33"/>
    </location>
</feature>
<dbReference type="EC" id="1.1.1.83" evidence="4"/>
<evidence type="ECO:0000256" key="9">
    <source>
        <dbReference type="ARBA" id="ARBA00023211"/>
    </source>
</evidence>
<organism evidence="13 14">
    <name type="scientific">Cryptococcus neoformans Tu259-1</name>
    <dbReference type="NCBI Taxonomy" id="1230072"/>
    <lineage>
        <taxon>Eukaryota</taxon>
        <taxon>Fungi</taxon>
        <taxon>Dikarya</taxon>
        <taxon>Basidiomycota</taxon>
        <taxon>Agaricomycotina</taxon>
        <taxon>Tremellomycetes</taxon>
        <taxon>Tremellales</taxon>
        <taxon>Cryptococcaceae</taxon>
        <taxon>Cryptococcus</taxon>
        <taxon>Cryptococcus neoformans species complex</taxon>
    </lineage>
</organism>
<comment type="similarity">
    <text evidence="3">Belongs to the isocitrate and isopropylmalate dehydrogenases family.</text>
</comment>
<dbReference type="SUPFAM" id="SSF53659">
    <property type="entry name" value="Isocitrate/Isopropylmalate dehydrogenase-like"/>
    <property type="match status" value="1"/>
</dbReference>
<keyword evidence="8" id="KW-0520">NAD</keyword>
<evidence type="ECO:0000256" key="1">
    <source>
        <dbReference type="ARBA" id="ARBA00001936"/>
    </source>
</evidence>
<keyword evidence="7" id="KW-0560">Oxidoreductase</keyword>
<comment type="cofactor">
    <cofactor evidence="2">
        <name>Mg(2+)</name>
        <dbReference type="ChEBI" id="CHEBI:18420"/>
    </cofactor>
</comment>
<comment type="cofactor">
    <cofactor evidence="1">
        <name>Mn(2+)</name>
        <dbReference type="ChEBI" id="CHEBI:29035"/>
    </cofactor>
</comment>
<evidence type="ECO:0000313" key="13">
    <source>
        <dbReference type="EMBL" id="OXG14839.1"/>
    </source>
</evidence>
<accession>A0A854Q8M7</accession>
<comment type="catalytic activity">
    <reaction evidence="10">
        <text>(R)-malate + NAD(+) = pyruvate + CO2 + NADH</text>
        <dbReference type="Rhea" id="RHEA:18365"/>
        <dbReference type="ChEBI" id="CHEBI:15361"/>
        <dbReference type="ChEBI" id="CHEBI:15588"/>
        <dbReference type="ChEBI" id="CHEBI:16526"/>
        <dbReference type="ChEBI" id="CHEBI:57540"/>
        <dbReference type="ChEBI" id="CHEBI:57945"/>
        <dbReference type="EC" id="1.1.1.83"/>
    </reaction>
</comment>
<name>A0A854Q8M7_CRYNE</name>
<evidence type="ECO:0000256" key="6">
    <source>
        <dbReference type="ARBA" id="ARBA00022842"/>
    </source>
</evidence>
<evidence type="ECO:0000256" key="11">
    <source>
        <dbReference type="SAM" id="MobiDB-lite"/>
    </source>
</evidence>
<protein>
    <recommendedName>
        <fullName evidence="4">D-malate dehydrogenase (decarboxylating)</fullName>
        <ecNumber evidence="4">1.1.1.83</ecNumber>
    </recommendedName>
</protein>
<evidence type="ECO:0000313" key="14">
    <source>
        <dbReference type="Proteomes" id="UP000199727"/>
    </source>
</evidence>
<dbReference type="InterPro" id="IPR019818">
    <property type="entry name" value="IsoCit/isopropylmalate_DH_CS"/>
</dbReference>
<keyword evidence="9" id="KW-0464">Manganese</keyword>